<dbReference type="InterPro" id="IPR002729">
    <property type="entry name" value="CRISPR-assoc_Cas1"/>
</dbReference>
<dbReference type="EMBL" id="AGRW01000054">
    <property type="protein sequence ID" value="EIC00795.1"/>
    <property type="molecule type" value="Genomic_DNA"/>
</dbReference>
<dbReference type="NCBIfam" id="TIGR00287">
    <property type="entry name" value="cas1"/>
    <property type="match status" value="1"/>
</dbReference>
<proteinExistence type="inferred from homology"/>
<evidence type="ECO:0000313" key="12">
    <source>
        <dbReference type="Proteomes" id="UP000003571"/>
    </source>
</evidence>
<sequence>MGDVFILSDFGKLSKAGGHLLYTDFEGRTKPILPFKTDMLVFASSVSITGDVFQILSDNGIPAFIIGRHGRKNIRLDYGCGKNVFLRQEQFRLLDDKKRVLEISKSIISGKIRNQITFVMRIARNNPDLTEIDTIAEQMKAILKKVGSCRTADGVRGQEGNAARLYFSVLDLNIRPKWAMLGTRSHHPPKTNVNSVLSFLYSLLTCKIQTALESFGLDTMAGNLHELSYGKDALAYDMVEEFRTPFADTLCCHLFNHGMLCADDFRDEDGGVYLTEHGAGIVASEFEKKLSEEITVSRLGKSLPYRKIFLEQSRHYRDVVLGTEIEYVPFLFK</sequence>
<dbReference type="CDD" id="cd09634">
    <property type="entry name" value="Cas1_I-II-III"/>
    <property type="match status" value="1"/>
</dbReference>
<evidence type="ECO:0000256" key="5">
    <source>
        <dbReference type="ARBA" id="ARBA00022842"/>
    </source>
</evidence>
<comment type="caution">
    <text evidence="11">The sequence shown here is derived from an EMBL/GenBank/DDBJ whole genome shotgun (WGS) entry which is preliminary data.</text>
</comment>
<comment type="cofactor">
    <cofactor evidence="10">
        <name>Mg(2+)</name>
        <dbReference type="ChEBI" id="CHEBI:18420"/>
    </cofactor>
    <cofactor evidence="10">
        <name>Mn(2+)</name>
        <dbReference type="ChEBI" id="CHEBI:29035"/>
    </cofactor>
</comment>
<feature type="binding site" evidence="10">
    <location>
        <position position="159"/>
    </location>
    <ligand>
        <name>Mn(2+)</name>
        <dbReference type="ChEBI" id="CHEBI:29035"/>
    </ligand>
</feature>
<evidence type="ECO:0000256" key="7">
    <source>
        <dbReference type="ARBA" id="ARBA00023125"/>
    </source>
</evidence>
<feature type="binding site" evidence="10">
    <location>
        <position position="225"/>
    </location>
    <ligand>
        <name>Mn(2+)</name>
        <dbReference type="ChEBI" id="CHEBI:29035"/>
    </ligand>
</feature>
<dbReference type="RefSeq" id="WP_002706505.1">
    <property type="nucleotide sequence ID" value="NZ_AGRW01000054.1"/>
</dbReference>
<comment type="function">
    <text evidence="10">CRISPR (clustered regularly interspaced short palindromic repeat), is an adaptive immune system that provides protection against mobile genetic elements (viruses, transposable elements and conjugative plasmids). CRISPR clusters contain spacers, sequences complementary to antecedent mobile elements, and target invading nucleic acids. CRISPR clusters are transcribed and processed into CRISPR RNA (crRNA). Acts as a dsDNA endonuclease. Involved in the integration of spacer DNA into the CRISPR cassette.</text>
</comment>
<comment type="similarity">
    <text evidence="10">Belongs to the CRISPR-associated endonuclease Cas1 family.</text>
</comment>
<evidence type="ECO:0000256" key="2">
    <source>
        <dbReference type="ARBA" id="ARBA00022723"/>
    </source>
</evidence>
<keyword evidence="12" id="KW-1185">Reference proteome</keyword>
<evidence type="ECO:0000256" key="6">
    <source>
        <dbReference type="ARBA" id="ARBA00023118"/>
    </source>
</evidence>
<reference evidence="11 12" key="1">
    <citation type="submission" date="2011-09" db="EMBL/GenBank/DDBJ databases">
        <title>The draft genome of Treponema saccharophilum DSM 2985.</title>
        <authorList>
            <consortium name="US DOE Joint Genome Institute (JGI-PGF)"/>
            <person name="Lucas S."/>
            <person name="Copeland A."/>
            <person name="Lapidus A."/>
            <person name="Glavina del Rio T."/>
            <person name="Dalin E."/>
            <person name="Tice H."/>
            <person name="Bruce D."/>
            <person name="Goodwin L."/>
            <person name="Pitluck S."/>
            <person name="Peters L."/>
            <person name="Kyrpides N."/>
            <person name="Mavromatis K."/>
            <person name="Ivanova N."/>
            <person name="Markowitz V."/>
            <person name="Cheng J.-F."/>
            <person name="Hugenholtz P."/>
            <person name="Woyke T."/>
            <person name="Wu D."/>
            <person name="Gronow S."/>
            <person name="Wellnitz S."/>
            <person name="Brambilla E."/>
            <person name="Klenk H.-P."/>
            <person name="Eisen J.A."/>
        </authorList>
    </citation>
    <scope>NUCLEOTIDE SEQUENCE [LARGE SCALE GENOMIC DNA]</scope>
    <source>
        <strain evidence="11 12">DSM 2985</strain>
    </source>
</reference>
<dbReference type="InterPro" id="IPR042206">
    <property type="entry name" value="CRISPR-assoc_Cas1_C"/>
</dbReference>
<dbReference type="AlphaFoldDB" id="H7EPG2"/>
<keyword evidence="2 10" id="KW-0479">Metal-binding</keyword>
<keyword evidence="5 10" id="KW-0460">Magnesium</keyword>
<dbReference type="Gene3D" id="1.20.120.920">
    <property type="entry name" value="CRISPR-associated endonuclease Cas1, C-terminal domain"/>
    <property type="match status" value="1"/>
</dbReference>
<dbReference type="PATRIC" id="fig|907348.3.peg.2860"/>
<protein>
    <recommendedName>
        <fullName evidence="10">CRISPR-associated endonuclease Cas1</fullName>
        <ecNumber evidence="10">3.1.-.-</ecNumber>
    </recommendedName>
</protein>
<keyword evidence="1 10" id="KW-0540">Nuclease</keyword>
<keyword evidence="4 10" id="KW-0378">Hydrolase</keyword>
<dbReference type="EC" id="3.1.-.-" evidence="10"/>
<dbReference type="GO" id="GO:0051607">
    <property type="term" value="P:defense response to virus"/>
    <property type="evidence" value="ECO:0007669"/>
    <property type="project" value="UniProtKB-UniRule"/>
</dbReference>
<evidence type="ECO:0000256" key="10">
    <source>
        <dbReference type="HAMAP-Rule" id="MF_01470"/>
    </source>
</evidence>
<evidence type="ECO:0000256" key="3">
    <source>
        <dbReference type="ARBA" id="ARBA00022759"/>
    </source>
</evidence>
<evidence type="ECO:0000256" key="8">
    <source>
        <dbReference type="ARBA" id="ARBA00023211"/>
    </source>
</evidence>
<name>H7EPG2_9SPIR</name>
<accession>H7EPG2</accession>
<gene>
    <name evidence="10" type="primary">cas1</name>
    <name evidence="11" type="ORF">TresaDRAFT_0268</name>
</gene>
<comment type="subunit">
    <text evidence="9 10">Homodimer, forms a heterotetramer with a Cas2 homodimer.</text>
</comment>
<dbReference type="GO" id="GO:0046872">
    <property type="term" value="F:metal ion binding"/>
    <property type="evidence" value="ECO:0007669"/>
    <property type="project" value="UniProtKB-UniRule"/>
</dbReference>
<dbReference type="GO" id="GO:0003677">
    <property type="term" value="F:DNA binding"/>
    <property type="evidence" value="ECO:0007669"/>
    <property type="project" value="UniProtKB-KW"/>
</dbReference>
<organism evidence="11 12">
    <name type="scientific">Treponema saccharophilum DSM 2985</name>
    <dbReference type="NCBI Taxonomy" id="907348"/>
    <lineage>
        <taxon>Bacteria</taxon>
        <taxon>Pseudomonadati</taxon>
        <taxon>Spirochaetota</taxon>
        <taxon>Spirochaetia</taxon>
        <taxon>Spirochaetales</taxon>
        <taxon>Treponemataceae</taxon>
        <taxon>Treponema</taxon>
    </lineage>
</organism>
<evidence type="ECO:0000256" key="4">
    <source>
        <dbReference type="ARBA" id="ARBA00022801"/>
    </source>
</evidence>
<feature type="binding site" evidence="10">
    <location>
        <position position="240"/>
    </location>
    <ligand>
        <name>Mn(2+)</name>
        <dbReference type="ChEBI" id="CHEBI:29035"/>
    </ligand>
</feature>
<dbReference type="PANTHER" id="PTHR34353:SF2">
    <property type="entry name" value="CRISPR-ASSOCIATED ENDONUCLEASE CAS1 1"/>
    <property type="match status" value="1"/>
</dbReference>
<keyword evidence="8 10" id="KW-0464">Manganese</keyword>
<dbReference type="GO" id="GO:0016787">
    <property type="term" value="F:hydrolase activity"/>
    <property type="evidence" value="ECO:0007669"/>
    <property type="project" value="UniProtKB-KW"/>
</dbReference>
<dbReference type="GO" id="GO:0004519">
    <property type="term" value="F:endonuclease activity"/>
    <property type="evidence" value="ECO:0007669"/>
    <property type="project" value="UniProtKB-UniRule"/>
</dbReference>
<dbReference type="GO" id="GO:0043571">
    <property type="term" value="P:maintenance of CRISPR repeat elements"/>
    <property type="evidence" value="ECO:0007669"/>
    <property type="project" value="UniProtKB-UniRule"/>
</dbReference>
<dbReference type="eggNOG" id="COG1518">
    <property type="taxonomic scope" value="Bacteria"/>
</dbReference>
<dbReference type="HAMAP" id="MF_01470">
    <property type="entry name" value="Cas1"/>
    <property type="match status" value="1"/>
</dbReference>
<dbReference type="Proteomes" id="UP000003571">
    <property type="component" value="Unassembled WGS sequence"/>
</dbReference>
<keyword evidence="3 10" id="KW-0255">Endonuclease</keyword>
<evidence type="ECO:0000256" key="1">
    <source>
        <dbReference type="ARBA" id="ARBA00022722"/>
    </source>
</evidence>
<dbReference type="PANTHER" id="PTHR34353">
    <property type="entry name" value="CRISPR-ASSOCIATED ENDONUCLEASE CAS1 1"/>
    <property type="match status" value="1"/>
</dbReference>
<dbReference type="InterPro" id="IPR050646">
    <property type="entry name" value="Cas1"/>
</dbReference>
<evidence type="ECO:0000256" key="9">
    <source>
        <dbReference type="ARBA" id="ARBA00038592"/>
    </source>
</evidence>
<keyword evidence="7 10" id="KW-0238">DNA-binding</keyword>
<evidence type="ECO:0000313" key="11">
    <source>
        <dbReference type="EMBL" id="EIC00795.1"/>
    </source>
</evidence>
<dbReference type="Pfam" id="PF01867">
    <property type="entry name" value="Cas_Cas1"/>
    <property type="match status" value="1"/>
</dbReference>
<keyword evidence="6 10" id="KW-0051">Antiviral defense</keyword>
<dbReference type="OrthoDB" id="9803119at2"/>
<dbReference type="STRING" id="907348.TresaDRAFT_0268"/>